<proteinExistence type="predicted"/>
<evidence type="ECO:0000313" key="2">
    <source>
        <dbReference type="Proteomes" id="UP000291144"/>
    </source>
</evidence>
<reference evidence="1 2" key="1">
    <citation type="submission" date="2019-02" db="EMBL/GenBank/DDBJ databases">
        <title>Kribbella capetownensis sp. nov. and Kribbella speibonae sp. nov., isolated from soil.</title>
        <authorList>
            <person name="Curtis S.M."/>
            <person name="Norton I."/>
            <person name="Everest G.J."/>
            <person name="Meyers P.R."/>
        </authorList>
    </citation>
    <scope>NUCLEOTIDE SEQUENCE [LARGE SCALE GENOMIC DNA]</scope>
    <source>
        <strain evidence="1 2">NRRL B-24813</strain>
    </source>
</reference>
<keyword evidence="2" id="KW-1185">Reference proteome</keyword>
<organism evidence="1 2">
    <name type="scientific">Kribbella pittospori</name>
    <dbReference type="NCBI Taxonomy" id="722689"/>
    <lineage>
        <taxon>Bacteria</taxon>
        <taxon>Bacillati</taxon>
        <taxon>Actinomycetota</taxon>
        <taxon>Actinomycetes</taxon>
        <taxon>Propionibacteriales</taxon>
        <taxon>Kribbellaceae</taxon>
        <taxon>Kribbella</taxon>
    </lineage>
</organism>
<comment type="caution">
    <text evidence="1">The sequence shown here is derived from an EMBL/GenBank/DDBJ whole genome shotgun (WGS) entry which is preliminary data.</text>
</comment>
<dbReference type="OrthoDB" id="507754at2"/>
<evidence type="ECO:0000313" key="1">
    <source>
        <dbReference type="EMBL" id="TCC56104.1"/>
    </source>
</evidence>
<accession>A0A4R0KAT5</accession>
<dbReference type="EMBL" id="SJKB01000013">
    <property type="protein sequence ID" value="TCC56104.1"/>
    <property type="molecule type" value="Genomic_DNA"/>
</dbReference>
<dbReference type="RefSeq" id="WP_131363232.1">
    <property type="nucleotide sequence ID" value="NZ_SJKB01000013.1"/>
</dbReference>
<sequence length="72" mass="7587">MVGPTGSPMGKTYLSTAVTEDGSPKQLVANTRIRLEFAKVPNPNEEGPRGYDTLNAYAGCNRIGADAAPVSY</sequence>
<protein>
    <submittedName>
        <fullName evidence="1">Uncharacterized protein</fullName>
    </submittedName>
</protein>
<name>A0A4R0KAT5_9ACTN</name>
<dbReference type="Proteomes" id="UP000291144">
    <property type="component" value="Unassembled WGS sequence"/>
</dbReference>
<gene>
    <name evidence="1" type="ORF">E0H73_33605</name>
</gene>
<dbReference type="AlphaFoldDB" id="A0A4R0KAT5"/>